<proteinExistence type="inferred from homology"/>
<dbReference type="PANTHER" id="PTHR21338:SF0">
    <property type="entry name" value="LARGE RIBOSOMAL SUBUNIT PROTEIN ML41"/>
    <property type="match status" value="1"/>
</dbReference>
<keyword evidence="3" id="KW-0809">Transit peptide</keyword>
<feature type="region of interest" description="Disordered" evidence="7">
    <location>
        <begin position="166"/>
        <end position="186"/>
    </location>
</feature>
<dbReference type="AlphaFoldDB" id="A0A854Q7W8"/>
<dbReference type="GO" id="GO:0003735">
    <property type="term" value="F:structural constituent of ribosome"/>
    <property type="evidence" value="ECO:0007669"/>
    <property type="project" value="InterPro"/>
</dbReference>
<evidence type="ECO:0000256" key="3">
    <source>
        <dbReference type="ARBA" id="ARBA00022946"/>
    </source>
</evidence>
<protein>
    <recommendedName>
        <fullName evidence="10">54S ribosomal protein L27, mitochondrial</fullName>
    </recommendedName>
</protein>
<evidence type="ECO:0000313" key="8">
    <source>
        <dbReference type="EMBL" id="OXG13789.1"/>
    </source>
</evidence>
<dbReference type="InterPro" id="IPR019189">
    <property type="entry name" value="Ribosomal_mL41"/>
</dbReference>
<dbReference type="Pfam" id="PF09809">
    <property type="entry name" value="MRP-L27"/>
    <property type="match status" value="1"/>
</dbReference>
<gene>
    <name evidence="8" type="ORF">C361_05931</name>
</gene>
<dbReference type="Proteomes" id="UP000199727">
    <property type="component" value="Unassembled WGS sequence"/>
</dbReference>
<feature type="region of interest" description="Disordered" evidence="7">
    <location>
        <begin position="99"/>
        <end position="119"/>
    </location>
</feature>
<dbReference type="GO" id="GO:0005762">
    <property type="term" value="C:mitochondrial large ribosomal subunit"/>
    <property type="evidence" value="ECO:0007669"/>
    <property type="project" value="InterPro"/>
</dbReference>
<keyword evidence="4" id="KW-0689">Ribosomal protein</keyword>
<feature type="compositionally biased region" description="Basic and acidic residues" evidence="7">
    <location>
        <begin position="174"/>
        <end position="186"/>
    </location>
</feature>
<accession>A0A854Q7W8</accession>
<keyword evidence="6" id="KW-0687">Ribonucleoprotein</keyword>
<comment type="caution">
    <text evidence="8">The sequence shown here is derived from an EMBL/GenBank/DDBJ whole genome shotgun (WGS) entry which is preliminary data.</text>
</comment>
<evidence type="ECO:0000256" key="6">
    <source>
        <dbReference type="ARBA" id="ARBA00023274"/>
    </source>
</evidence>
<evidence type="ECO:0000256" key="7">
    <source>
        <dbReference type="SAM" id="MobiDB-lite"/>
    </source>
</evidence>
<feature type="compositionally biased region" description="Polar residues" evidence="7">
    <location>
        <begin position="99"/>
        <end position="113"/>
    </location>
</feature>
<organism evidence="8 9">
    <name type="scientific">Cryptococcus neoformans Tu259-1</name>
    <dbReference type="NCBI Taxonomy" id="1230072"/>
    <lineage>
        <taxon>Eukaryota</taxon>
        <taxon>Fungi</taxon>
        <taxon>Dikarya</taxon>
        <taxon>Basidiomycota</taxon>
        <taxon>Agaricomycotina</taxon>
        <taxon>Tremellomycetes</taxon>
        <taxon>Tremellales</taxon>
        <taxon>Cryptococcaceae</taxon>
        <taxon>Cryptococcus</taxon>
        <taxon>Cryptococcus neoformans species complex</taxon>
    </lineage>
</organism>
<evidence type="ECO:0000256" key="4">
    <source>
        <dbReference type="ARBA" id="ARBA00022980"/>
    </source>
</evidence>
<dbReference type="GO" id="GO:0006412">
    <property type="term" value="P:translation"/>
    <property type="evidence" value="ECO:0007669"/>
    <property type="project" value="TreeGrafter"/>
</dbReference>
<evidence type="ECO:0000256" key="2">
    <source>
        <dbReference type="ARBA" id="ARBA00010152"/>
    </source>
</evidence>
<evidence type="ECO:0008006" key="10">
    <source>
        <dbReference type="Google" id="ProtNLM"/>
    </source>
</evidence>
<reference evidence="8 9" key="1">
    <citation type="submission" date="2017-06" db="EMBL/GenBank/DDBJ databases">
        <title>Global population genomics of the pathogenic fungus Cryptococcus neoformans var. grubii.</title>
        <authorList>
            <person name="Cuomo C."/>
            <person name="Litvintseva A."/>
            <person name="Chen Y."/>
            <person name="Young S."/>
            <person name="Zeng Q."/>
            <person name="Chapman S."/>
            <person name="Gujja S."/>
            <person name="Saif S."/>
            <person name="Birren B."/>
        </authorList>
    </citation>
    <scope>NUCLEOTIDE SEQUENCE [LARGE SCALE GENOMIC DNA]</scope>
    <source>
        <strain evidence="8 9">Tu259-1</strain>
    </source>
</reference>
<evidence type="ECO:0000256" key="1">
    <source>
        <dbReference type="ARBA" id="ARBA00004173"/>
    </source>
</evidence>
<evidence type="ECO:0000313" key="9">
    <source>
        <dbReference type="Proteomes" id="UP000199727"/>
    </source>
</evidence>
<name>A0A854Q7W8_CRYNE</name>
<dbReference type="PANTHER" id="PTHR21338">
    <property type="entry name" value="MITOCHONDRIAL RIBOSOMAL PROTEIN L41"/>
    <property type="match status" value="1"/>
</dbReference>
<comment type="similarity">
    <text evidence="2">Belongs to the mitochondrion-specific ribosomal protein mL41 family.</text>
</comment>
<evidence type="ECO:0000256" key="5">
    <source>
        <dbReference type="ARBA" id="ARBA00023128"/>
    </source>
</evidence>
<dbReference type="EMBL" id="AMKT01000078">
    <property type="protein sequence ID" value="OXG13789.1"/>
    <property type="molecule type" value="Genomic_DNA"/>
</dbReference>
<keyword evidence="5" id="KW-0496">Mitochondrion</keyword>
<dbReference type="OrthoDB" id="408933at2759"/>
<feature type="region of interest" description="Disordered" evidence="7">
    <location>
        <begin position="1"/>
        <end position="43"/>
    </location>
</feature>
<comment type="subcellular location">
    <subcellularLocation>
        <location evidence="1">Mitochondrion</location>
    </subcellularLocation>
</comment>
<sequence>MRPTSILAGASRIPLTGKRGNKDFYKGTGQSRVPGAGHRTGAPGVHVVRGKSKYRLLDDRVRVFVGPGKDALDNTELRPYVATRDDDDQSHTTFFNPFSRASASRPNLPSFSPNVPPPAFGERLTRKDYTRFSKKYAQLSLEERQWVVMEQRRKWWAGMMQLYGKQEETTSAQESERLEGEEKKSA</sequence>